<comment type="subcellular location">
    <subcellularLocation>
        <location evidence="1">Cell membrane</location>
        <topology evidence="1">Multi-pass membrane protein</topology>
    </subcellularLocation>
</comment>
<reference evidence="9 10" key="1">
    <citation type="submission" date="2017-05" db="EMBL/GenBank/DDBJ databases">
        <title>Vagococcus spp. assemblies.</title>
        <authorList>
            <person name="Gulvik C.A."/>
        </authorList>
    </citation>
    <scope>NUCLEOTIDE SEQUENCE [LARGE SCALE GENOMIC DNA]</scope>
    <source>
        <strain evidence="9 10">LMG 24798</strain>
    </source>
</reference>
<sequence>MTLTKRKKRGHFSSAQVITASFSLIIIIGAVLLSLPIASTTGHTDFIDAFFVAVSATCVTGLTPVNTAAHWTLFGRTVILILVEIGGMSFLLMSLLVLFSSKKKASFSTRLLIKDYLNLDMFSGVFQVAKYTLSISFAIQAIGAFLLSFHFVPEKGLVEGLGFSVFHAVSAFCNAGFDLLGDSLESSINSPFLLVVLSLLVIAGGLGFIVWKELLTFRKHKKLSLHSSLTLRATLFVLGISFVLFYVFEAGFTRHASDLTFVEKISNILFLSATPRTAGFNNIPYADVSSASLVLTIVLMFIGGNSGSTAGGLKVSTLSVLFLGIRSILSGKEHVSCSGRTIKRDIVDSSFALFFLALVLVASAITVLTVTETVPSGFGIEYIAFEVFSAFGTVGISMGLTPHLSFAGKIIIMLVMFIGRIGIYTFIFSLIKKRQTSKDLYKYPEEYMLVG</sequence>
<feature type="transmembrane region" description="Helical" evidence="8">
    <location>
        <begin position="46"/>
        <end position="65"/>
    </location>
</feature>
<feature type="transmembrane region" description="Helical" evidence="8">
    <location>
        <begin position="77"/>
        <end position="99"/>
    </location>
</feature>
<dbReference type="GO" id="GO:0005886">
    <property type="term" value="C:plasma membrane"/>
    <property type="evidence" value="ECO:0007669"/>
    <property type="project" value="UniProtKB-SubCell"/>
</dbReference>
<gene>
    <name evidence="9" type="ORF">CBF27_10465</name>
</gene>
<organism evidence="9 10">
    <name type="scientific">Vagococcus acidifermentans</name>
    <dbReference type="NCBI Taxonomy" id="564710"/>
    <lineage>
        <taxon>Bacteria</taxon>
        <taxon>Bacillati</taxon>
        <taxon>Bacillota</taxon>
        <taxon>Bacilli</taxon>
        <taxon>Lactobacillales</taxon>
        <taxon>Enterococcaceae</taxon>
        <taxon>Vagococcus</taxon>
    </lineage>
</organism>
<dbReference type="RefSeq" id="WP_126814258.1">
    <property type="nucleotide sequence ID" value="NZ_NGKC01000012.1"/>
</dbReference>
<name>A0A430AQN3_9ENTE</name>
<feature type="transmembrane region" description="Helical" evidence="8">
    <location>
        <begin position="12"/>
        <end position="34"/>
    </location>
</feature>
<evidence type="ECO:0000313" key="9">
    <source>
        <dbReference type="EMBL" id="RSU10429.1"/>
    </source>
</evidence>
<dbReference type="PANTHER" id="PTHR32024:SF1">
    <property type="entry name" value="KTR SYSTEM POTASSIUM UPTAKE PROTEIN B"/>
    <property type="match status" value="1"/>
</dbReference>
<keyword evidence="3" id="KW-1003">Cell membrane</keyword>
<proteinExistence type="predicted"/>
<keyword evidence="2" id="KW-0813">Transport</keyword>
<accession>A0A430AQN3</accession>
<evidence type="ECO:0000256" key="4">
    <source>
        <dbReference type="ARBA" id="ARBA00022692"/>
    </source>
</evidence>
<keyword evidence="6" id="KW-0406">Ion transport</keyword>
<dbReference type="GO" id="GO:0008324">
    <property type="term" value="F:monoatomic cation transmembrane transporter activity"/>
    <property type="evidence" value="ECO:0007669"/>
    <property type="project" value="InterPro"/>
</dbReference>
<dbReference type="GO" id="GO:0030001">
    <property type="term" value="P:metal ion transport"/>
    <property type="evidence" value="ECO:0007669"/>
    <property type="project" value="UniProtKB-ARBA"/>
</dbReference>
<feature type="transmembrane region" description="Helical" evidence="8">
    <location>
        <begin position="128"/>
        <end position="149"/>
    </location>
</feature>
<dbReference type="Proteomes" id="UP000286773">
    <property type="component" value="Unassembled WGS sequence"/>
</dbReference>
<dbReference type="InterPro" id="IPR003445">
    <property type="entry name" value="Cat_transpt"/>
</dbReference>
<keyword evidence="5 8" id="KW-1133">Transmembrane helix</keyword>
<dbReference type="Pfam" id="PF02386">
    <property type="entry name" value="TrkH"/>
    <property type="match status" value="1"/>
</dbReference>
<protein>
    <submittedName>
        <fullName evidence="9">Trk family potassium uptake protein</fullName>
    </submittedName>
</protein>
<feature type="transmembrane region" description="Helical" evidence="8">
    <location>
        <begin position="406"/>
        <end position="431"/>
    </location>
</feature>
<dbReference type="AlphaFoldDB" id="A0A430AQN3"/>
<evidence type="ECO:0000256" key="6">
    <source>
        <dbReference type="ARBA" id="ARBA00023065"/>
    </source>
</evidence>
<keyword evidence="7 8" id="KW-0472">Membrane</keyword>
<feature type="transmembrane region" description="Helical" evidence="8">
    <location>
        <begin position="382"/>
        <end position="400"/>
    </location>
</feature>
<evidence type="ECO:0000313" key="10">
    <source>
        <dbReference type="Proteomes" id="UP000286773"/>
    </source>
</evidence>
<evidence type="ECO:0000256" key="5">
    <source>
        <dbReference type="ARBA" id="ARBA00022989"/>
    </source>
</evidence>
<feature type="transmembrane region" description="Helical" evidence="8">
    <location>
        <begin position="349"/>
        <end position="370"/>
    </location>
</feature>
<evidence type="ECO:0000256" key="1">
    <source>
        <dbReference type="ARBA" id="ARBA00004651"/>
    </source>
</evidence>
<keyword evidence="10" id="KW-1185">Reference proteome</keyword>
<dbReference type="PANTHER" id="PTHR32024">
    <property type="entry name" value="TRK SYSTEM POTASSIUM UPTAKE PROTEIN TRKG-RELATED"/>
    <property type="match status" value="1"/>
</dbReference>
<evidence type="ECO:0000256" key="7">
    <source>
        <dbReference type="ARBA" id="ARBA00023136"/>
    </source>
</evidence>
<feature type="transmembrane region" description="Helical" evidence="8">
    <location>
        <begin position="223"/>
        <end position="248"/>
    </location>
</feature>
<evidence type="ECO:0000256" key="2">
    <source>
        <dbReference type="ARBA" id="ARBA00022448"/>
    </source>
</evidence>
<comment type="caution">
    <text evidence="9">The sequence shown here is derived from an EMBL/GenBank/DDBJ whole genome shotgun (WGS) entry which is preliminary data.</text>
</comment>
<dbReference type="EMBL" id="NGKC01000012">
    <property type="protein sequence ID" value="RSU10429.1"/>
    <property type="molecule type" value="Genomic_DNA"/>
</dbReference>
<feature type="transmembrane region" description="Helical" evidence="8">
    <location>
        <begin position="311"/>
        <end position="329"/>
    </location>
</feature>
<feature type="transmembrane region" description="Helical" evidence="8">
    <location>
        <begin position="283"/>
        <end position="304"/>
    </location>
</feature>
<dbReference type="OrthoDB" id="9810952at2"/>
<evidence type="ECO:0000256" key="3">
    <source>
        <dbReference type="ARBA" id="ARBA00022475"/>
    </source>
</evidence>
<feature type="transmembrane region" description="Helical" evidence="8">
    <location>
        <begin position="192"/>
        <end position="211"/>
    </location>
</feature>
<keyword evidence="4 8" id="KW-0812">Transmembrane</keyword>
<evidence type="ECO:0000256" key="8">
    <source>
        <dbReference type="SAM" id="Phobius"/>
    </source>
</evidence>